<dbReference type="PANTHER" id="PTHR43649:SF33">
    <property type="entry name" value="POLYGALACTURONAN_RHAMNOGALACTURONAN-BINDING PROTEIN YTCQ"/>
    <property type="match status" value="1"/>
</dbReference>
<dbReference type="Proteomes" id="UP000293589">
    <property type="component" value="Chromosome"/>
</dbReference>
<keyword evidence="5" id="KW-0449">Lipoprotein</keyword>
<dbReference type="PANTHER" id="PTHR43649">
    <property type="entry name" value="ARABINOSE-BINDING PROTEIN-RELATED"/>
    <property type="match status" value="1"/>
</dbReference>
<feature type="signal peptide" evidence="6">
    <location>
        <begin position="1"/>
        <end position="26"/>
    </location>
</feature>
<evidence type="ECO:0000256" key="5">
    <source>
        <dbReference type="ARBA" id="ARBA00023288"/>
    </source>
</evidence>
<organism evidence="7 8">
    <name type="scientific">Bifidobacterium pullorum subsp. gallinarum</name>
    <dbReference type="NCBI Taxonomy" id="78344"/>
    <lineage>
        <taxon>Bacteria</taxon>
        <taxon>Bacillati</taxon>
        <taxon>Actinomycetota</taxon>
        <taxon>Actinomycetes</taxon>
        <taxon>Bifidobacteriales</taxon>
        <taxon>Bifidobacteriaceae</taxon>
        <taxon>Bifidobacterium</taxon>
    </lineage>
</organism>
<dbReference type="KEGG" id="bgx:ESN35_08735"/>
<dbReference type="InterPro" id="IPR006059">
    <property type="entry name" value="SBP"/>
</dbReference>
<proteinExistence type="predicted"/>
<evidence type="ECO:0000313" key="7">
    <source>
        <dbReference type="EMBL" id="QAY33480.1"/>
    </source>
</evidence>
<evidence type="ECO:0000256" key="1">
    <source>
        <dbReference type="ARBA" id="ARBA00022475"/>
    </source>
</evidence>
<dbReference type="SUPFAM" id="SSF53850">
    <property type="entry name" value="Periplasmic binding protein-like II"/>
    <property type="match status" value="1"/>
</dbReference>
<dbReference type="Gene3D" id="3.40.190.10">
    <property type="entry name" value="Periplasmic binding protein-like II"/>
    <property type="match status" value="1"/>
</dbReference>
<evidence type="ECO:0000256" key="6">
    <source>
        <dbReference type="SAM" id="SignalP"/>
    </source>
</evidence>
<keyword evidence="3" id="KW-0472">Membrane</keyword>
<keyword evidence="2 6" id="KW-0732">Signal</keyword>
<dbReference type="Pfam" id="PF01547">
    <property type="entry name" value="SBP_bac_1"/>
    <property type="match status" value="1"/>
</dbReference>
<reference evidence="7 8" key="1">
    <citation type="submission" date="2019-01" db="EMBL/GenBank/DDBJ databases">
        <title>Complete genome sequence of Bifidobacterium gallinarum CACC 514.</title>
        <authorList>
            <person name="Jung M."/>
        </authorList>
    </citation>
    <scope>NUCLEOTIDE SEQUENCE [LARGE SCALE GENOMIC DNA]</scope>
    <source>
        <strain evidence="7 8">CACC 514</strain>
    </source>
</reference>
<gene>
    <name evidence="7" type="ORF">ESN35_08735</name>
</gene>
<dbReference type="PROSITE" id="PS51257">
    <property type="entry name" value="PROKAR_LIPOPROTEIN"/>
    <property type="match status" value="1"/>
</dbReference>
<protein>
    <submittedName>
        <fullName evidence="7">Extracellular solute-binding protein</fullName>
    </submittedName>
</protein>
<name>A0A4P6DXG3_9BIFI</name>
<dbReference type="EMBL" id="CP035464">
    <property type="protein sequence ID" value="QAY33480.1"/>
    <property type="molecule type" value="Genomic_DNA"/>
</dbReference>
<evidence type="ECO:0000313" key="8">
    <source>
        <dbReference type="Proteomes" id="UP000293589"/>
    </source>
</evidence>
<dbReference type="RefSeq" id="WP_129237958.1">
    <property type="nucleotide sequence ID" value="NZ_CP035464.1"/>
</dbReference>
<feature type="chain" id="PRO_5039604360" evidence="6">
    <location>
        <begin position="27"/>
        <end position="435"/>
    </location>
</feature>
<sequence length="435" mass="46223">MAFNSKRIVASLAAVAAMGMALTGCGGDTANGGSGGSDGDVIELTYLHRLPDSDGMVLVNDIVARWNEEHPNIHVTATKFDGSAADMIKKLETDVKADNAPDVAQIGYSELPEVFIKGMLEDVTEEAAKYEDHFAAGPFSLMQVDGKTYGLPQDTGPVVYFYNAAEFEKLGISVPETKEQLIEYSKKAAESGKYITLYQADADLLSALAGASGPWYTVEDGKWVVNTETEGSKEVADTWQQLLDANATSTVARYDPAFDKSVQDGTLIGTVGAAWEAPLIMDSAGDTGVGDWRVAQLGDWFGNGDKTGPDGGSGVAVMKGCEHKAEAVEFLDWFNTQVADLTSQGLVVAATTEAAETPESWSEFYGGQDVMAEFATANANMGEFTYMPGFSTVNAAFKEAADKAIDGEGTVADAFSVAQKTSIDTLKNYNLPVKE</sequence>
<evidence type="ECO:0000256" key="4">
    <source>
        <dbReference type="ARBA" id="ARBA00023139"/>
    </source>
</evidence>
<evidence type="ECO:0000256" key="3">
    <source>
        <dbReference type="ARBA" id="ARBA00023136"/>
    </source>
</evidence>
<keyword evidence="4" id="KW-0564">Palmitate</keyword>
<evidence type="ECO:0000256" key="2">
    <source>
        <dbReference type="ARBA" id="ARBA00022729"/>
    </source>
</evidence>
<dbReference type="AlphaFoldDB" id="A0A4P6DXG3"/>
<accession>A0A4P6DXG3</accession>
<keyword evidence="1" id="KW-1003">Cell membrane</keyword>
<dbReference type="InterPro" id="IPR050490">
    <property type="entry name" value="Bact_solute-bd_prot1"/>
</dbReference>